<gene>
    <name evidence="7" type="ORF">VQ03_16170</name>
</gene>
<organism evidence="7 8">
    <name type="scientific">Methylobacterium tarhaniae</name>
    <dbReference type="NCBI Taxonomy" id="1187852"/>
    <lineage>
        <taxon>Bacteria</taxon>
        <taxon>Pseudomonadati</taxon>
        <taxon>Pseudomonadota</taxon>
        <taxon>Alphaproteobacteria</taxon>
        <taxon>Hyphomicrobiales</taxon>
        <taxon>Methylobacteriaceae</taxon>
        <taxon>Methylobacterium</taxon>
    </lineage>
</organism>
<dbReference type="GO" id="GO:0015093">
    <property type="term" value="F:ferrous iron transmembrane transporter activity"/>
    <property type="evidence" value="ECO:0007669"/>
    <property type="project" value="TreeGrafter"/>
</dbReference>
<accession>A0A0J6SZM3</accession>
<sequence>NDLIEAGVMVVAAGLMFTMSGWLFLRQDPAAWKAEINRMAERAMSAGTVLSLAGIAFLAVFREGAETVLFVHALARTAGGFDASLLGGLAAAALALAAMFVAMQWLALRLPLRPVFLITSAFLFVMGLRLVGAAIQELQEQVIVPVHNDGVPELVAELGFNGSWEALAVQGAIVLCAVVWLATRRSRPEAGVAVRPQASA</sequence>
<feature type="transmembrane region" description="Helical" evidence="6">
    <location>
        <begin position="46"/>
        <end position="65"/>
    </location>
</feature>
<dbReference type="PATRIC" id="fig|1187852.3.peg.430"/>
<dbReference type="Proteomes" id="UP000036449">
    <property type="component" value="Unassembled WGS sequence"/>
</dbReference>
<evidence type="ECO:0000256" key="4">
    <source>
        <dbReference type="ARBA" id="ARBA00022989"/>
    </source>
</evidence>
<evidence type="ECO:0000256" key="5">
    <source>
        <dbReference type="ARBA" id="ARBA00023136"/>
    </source>
</evidence>
<protein>
    <submittedName>
        <fullName evidence="7">Iron permease FTR1</fullName>
    </submittedName>
</protein>
<dbReference type="PANTHER" id="PTHR31632:SF2">
    <property type="entry name" value="PLASMA MEMBRANE IRON PERMEASE"/>
    <property type="match status" value="1"/>
</dbReference>
<dbReference type="InterPro" id="IPR004923">
    <property type="entry name" value="FTR1/Fip1/EfeU"/>
</dbReference>
<dbReference type="Pfam" id="PF03239">
    <property type="entry name" value="FTR1"/>
    <property type="match status" value="1"/>
</dbReference>
<keyword evidence="4 6" id="KW-1133">Transmembrane helix</keyword>
<dbReference type="RefSeq" id="WP_048451916.1">
    <property type="nucleotide sequence ID" value="NZ_LABZ01000113.1"/>
</dbReference>
<dbReference type="OrthoDB" id="8215804at2"/>
<keyword evidence="3 6" id="KW-0812">Transmembrane</keyword>
<feature type="transmembrane region" description="Helical" evidence="6">
    <location>
        <begin position="115"/>
        <end position="135"/>
    </location>
</feature>
<reference evidence="7 8" key="1">
    <citation type="submission" date="2015-03" db="EMBL/GenBank/DDBJ databases">
        <title>Genome sequencing of Methylobacterium tarhaniae DSM 25844.</title>
        <authorList>
            <person name="Chaudhry V."/>
            <person name="Patil P.B."/>
        </authorList>
    </citation>
    <scope>NUCLEOTIDE SEQUENCE [LARGE SCALE GENOMIC DNA]</scope>
    <source>
        <strain evidence="7 8">DSM 25844</strain>
    </source>
</reference>
<dbReference type="PANTHER" id="PTHR31632">
    <property type="entry name" value="IRON TRANSPORTER FTH1"/>
    <property type="match status" value="1"/>
</dbReference>
<dbReference type="EMBL" id="LABZ01000113">
    <property type="protein sequence ID" value="KMO39047.1"/>
    <property type="molecule type" value="Genomic_DNA"/>
</dbReference>
<keyword evidence="5 6" id="KW-0472">Membrane</keyword>
<comment type="similarity">
    <text evidence="2">Belongs to the oxidase-dependent Fe transporter (OFeT) (TC 9.A.10.1) family.</text>
</comment>
<evidence type="ECO:0000256" key="6">
    <source>
        <dbReference type="SAM" id="Phobius"/>
    </source>
</evidence>
<evidence type="ECO:0000313" key="7">
    <source>
        <dbReference type="EMBL" id="KMO39047.1"/>
    </source>
</evidence>
<evidence type="ECO:0000256" key="3">
    <source>
        <dbReference type="ARBA" id="ARBA00022692"/>
    </source>
</evidence>
<feature type="transmembrane region" description="Helical" evidence="6">
    <location>
        <begin position="6"/>
        <end position="25"/>
    </location>
</feature>
<comment type="caution">
    <text evidence="7">The sequence shown here is derived from an EMBL/GenBank/DDBJ whole genome shotgun (WGS) entry which is preliminary data.</text>
</comment>
<feature type="transmembrane region" description="Helical" evidence="6">
    <location>
        <begin position="85"/>
        <end position="108"/>
    </location>
</feature>
<feature type="transmembrane region" description="Helical" evidence="6">
    <location>
        <begin position="164"/>
        <end position="182"/>
    </location>
</feature>
<feature type="non-terminal residue" evidence="7">
    <location>
        <position position="1"/>
    </location>
</feature>
<evidence type="ECO:0000256" key="2">
    <source>
        <dbReference type="ARBA" id="ARBA00008333"/>
    </source>
</evidence>
<dbReference type="AlphaFoldDB" id="A0A0J6SZM3"/>
<comment type="subcellular location">
    <subcellularLocation>
        <location evidence="1">Membrane</location>
        <topology evidence="1">Multi-pass membrane protein</topology>
    </subcellularLocation>
</comment>
<evidence type="ECO:0000256" key="1">
    <source>
        <dbReference type="ARBA" id="ARBA00004141"/>
    </source>
</evidence>
<dbReference type="GO" id="GO:0033573">
    <property type="term" value="C:high-affinity iron permease complex"/>
    <property type="evidence" value="ECO:0007669"/>
    <property type="project" value="InterPro"/>
</dbReference>
<evidence type="ECO:0000313" key="8">
    <source>
        <dbReference type="Proteomes" id="UP000036449"/>
    </source>
</evidence>
<proteinExistence type="inferred from homology"/>
<keyword evidence="8" id="KW-1185">Reference proteome</keyword>
<name>A0A0J6SZM3_9HYPH</name>